<accession>A0A8B4I8K3</accession>
<feature type="region of interest" description="Disordered" evidence="1">
    <location>
        <begin position="174"/>
        <end position="193"/>
    </location>
</feature>
<proteinExistence type="predicted"/>
<dbReference type="Proteomes" id="UP000248640">
    <property type="component" value="Chromosome 1"/>
</dbReference>
<dbReference type="AlphaFoldDB" id="A0A8B4I8K3"/>
<reference evidence="2 3" key="1">
    <citation type="submission" date="2018-06" db="EMBL/GenBank/DDBJ databases">
        <authorList>
            <consortium name="Pathogen Informatics"/>
            <person name="Doyle S."/>
        </authorList>
    </citation>
    <scope>NUCLEOTIDE SEQUENCE [LARGE SCALE GENOMIC DNA]</scope>
    <source>
        <strain evidence="2 3">NCTC10038</strain>
    </source>
</reference>
<feature type="region of interest" description="Disordered" evidence="1">
    <location>
        <begin position="84"/>
        <end position="109"/>
    </location>
</feature>
<dbReference type="EMBL" id="LS483372">
    <property type="protein sequence ID" value="SQF91426.1"/>
    <property type="molecule type" value="Genomic_DNA"/>
</dbReference>
<gene>
    <name evidence="2" type="ORF">NCTC10038_02852</name>
</gene>
<name>A0A8B4I8K3_PSEFL</name>
<organism evidence="2 3">
    <name type="scientific">Pseudomonas fluorescens</name>
    <dbReference type="NCBI Taxonomy" id="294"/>
    <lineage>
        <taxon>Bacteria</taxon>
        <taxon>Pseudomonadati</taxon>
        <taxon>Pseudomonadota</taxon>
        <taxon>Gammaproteobacteria</taxon>
        <taxon>Pseudomonadales</taxon>
        <taxon>Pseudomonadaceae</taxon>
        <taxon>Pseudomonas</taxon>
    </lineage>
</organism>
<sequence length="236" mass="24583">MEWVTGTPHSRASPLPHLELGTSGGGWAALRTVLGQSGSWHGVCDWVCLMYRSVCIAGKPAPTEKQSTAVLAAELGQHCGSGLAREGGASVTDELTDPPHSRASPLPHLELGTSGRGWAAFQTVLGQSGSWHGVCCWVCLMYRGVCIAGKPAPTEKQSTAVLATELGQHCGSGLAREGGASVTDELTDPPLSRASPLPHLELISSGKRGVAVLLLLPLRSAVRPPCSAFDLLLILI</sequence>
<evidence type="ECO:0000313" key="2">
    <source>
        <dbReference type="EMBL" id="SQF91426.1"/>
    </source>
</evidence>
<evidence type="ECO:0000256" key="1">
    <source>
        <dbReference type="SAM" id="MobiDB-lite"/>
    </source>
</evidence>
<evidence type="ECO:0000313" key="3">
    <source>
        <dbReference type="Proteomes" id="UP000248640"/>
    </source>
</evidence>
<protein>
    <submittedName>
        <fullName evidence="2">Uncharacterized protein</fullName>
    </submittedName>
</protein>